<evidence type="ECO:0000256" key="1">
    <source>
        <dbReference type="SAM" id="MobiDB-lite"/>
    </source>
</evidence>
<feature type="compositionally biased region" description="Low complexity" evidence="1">
    <location>
        <begin position="1"/>
        <end position="19"/>
    </location>
</feature>
<feature type="region of interest" description="Disordered" evidence="1">
    <location>
        <begin position="143"/>
        <end position="211"/>
    </location>
</feature>
<feature type="compositionally biased region" description="Basic and acidic residues" evidence="1">
    <location>
        <begin position="182"/>
        <end position="198"/>
    </location>
</feature>
<evidence type="ECO:0000313" key="3">
    <source>
        <dbReference type="Proteomes" id="UP001172101"/>
    </source>
</evidence>
<sequence length="267" mass="29146">MQLQLQPQSQAQAQAQAQAEIHPRIPGAPVASRRLQHRPSKSEDLRPAPLRVPSTELKEPGSGSQPSAAALARKNSKWKPLPGVPGQQQQQLAPFTAQPQPRRPVIPPHSSSSQLDRPLLPTKALQDSLAPLVRRERDQIIVISTTLGSSSTPPLTPDSDAGGRAAAQPSSSSPSSLSSSRPAERRKERTPPPRDPRAQKPAVPAQKLLRHTRSERMWLHENYRGEAPFLSAWGLDIQRPEDRAEGLDILRDLIRSEARGGEVRGGN</sequence>
<keyword evidence="3" id="KW-1185">Reference proteome</keyword>
<name>A0AA40E8C9_9PEZI</name>
<protein>
    <submittedName>
        <fullName evidence="2">Uncharacterized protein</fullName>
    </submittedName>
</protein>
<dbReference type="Proteomes" id="UP001172101">
    <property type="component" value="Unassembled WGS sequence"/>
</dbReference>
<feature type="compositionally biased region" description="Low complexity" evidence="1">
    <location>
        <begin position="80"/>
        <end position="100"/>
    </location>
</feature>
<dbReference type="RefSeq" id="XP_060301697.1">
    <property type="nucleotide sequence ID" value="XM_060433643.1"/>
</dbReference>
<evidence type="ECO:0000313" key="2">
    <source>
        <dbReference type="EMBL" id="KAK0728842.1"/>
    </source>
</evidence>
<dbReference type="EMBL" id="JAUIRO010000002">
    <property type="protein sequence ID" value="KAK0728842.1"/>
    <property type="molecule type" value="Genomic_DNA"/>
</dbReference>
<comment type="caution">
    <text evidence="2">The sequence shown here is derived from an EMBL/GenBank/DDBJ whole genome shotgun (WGS) entry which is preliminary data.</text>
</comment>
<dbReference type="GeneID" id="85316913"/>
<feature type="compositionally biased region" description="Low complexity" evidence="1">
    <location>
        <begin position="144"/>
        <end position="181"/>
    </location>
</feature>
<gene>
    <name evidence="2" type="ORF">B0T26DRAFT_186220</name>
</gene>
<proteinExistence type="predicted"/>
<dbReference type="AlphaFoldDB" id="A0AA40E8C9"/>
<reference evidence="2" key="1">
    <citation type="submission" date="2023-06" db="EMBL/GenBank/DDBJ databases">
        <title>Genome-scale phylogeny and comparative genomics of the fungal order Sordariales.</title>
        <authorList>
            <consortium name="Lawrence Berkeley National Laboratory"/>
            <person name="Hensen N."/>
            <person name="Bonometti L."/>
            <person name="Westerberg I."/>
            <person name="Brannstrom I.O."/>
            <person name="Guillou S."/>
            <person name="Cros-Aarteil S."/>
            <person name="Calhoun S."/>
            <person name="Haridas S."/>
            <person name="Kuo A."/>
            <person name="Mondo S."/>
            <person name="Pangilinan J."/>
            <person name="Riley R."/>
            <person name="LaButti K."/>
            <person name="Andreopoulos B."/>
            <person name="Lipzen A."/>
            <person name="Chen C."/>
            <person name="Yanf M."/>
            <person name="Daum C."/>
            <person name="Ng V."/>
            <person name="Clum A."/>
            <person name="Steindorff A."/>
            <person name="Ohm R."/>
            <person name="Martin F."/>
            <person name="Silar P."/>
            <person name="Natvig D."/>
            <person name="Lalanne C."/>
            <person name="Gautier V."/>
            <person name="Ament-velasquez S.L."/>
            <person name="Kruys A."/>
            <person name="Hutchinson M.I."/>
            <person name="Powell A.J."/>
            <person name="Barry K."/>
            <person name="Miller A.N."/>
            <person name="Grigoriev I.V."/>
            <person name="Debuchy R."/>
            <person name="Gladieux P."/>
            <person name="Thoren M.H."/>
            <person name="Johannesson H."/>
        </authorList>
    </citation>
    <scope>NUCLEOTIDE SEQUENCE</scope>
    <source>
        <strain evidence="2">SMH2392-1A</strain>
    </source>
</reference>
<organism evidence="2 3">
    <name type="scientific">Lasiosphaeria miniovina</name>
    <dbReference type="NCBI Taxonomy" id="1954250"/>
    <lineage>
        <taxon>Eukaryota</taxon>
        <taxon>Fungi</taxon>
        <taxon>Dikarya</taxon>
        <taxon>Ascomycota</taxon>
        <taxon>Pezizomycotina</taxon>
        <taxon>Sordariomycetes</taxon>
        <taxon>Sordariomycetidae</taxon>
        <taxon>Sordariales</taxon>
        <taxon>Lasiosphaeriaceae</taxon>
        <taxon>Lasiosphaeria</taxon>
    </lineage>
</organism>
<feature type="region of interest" description="Disordered" evidence="1">
    <location>
        <begin position="1"/>
        <end position="122"/>
    </location>
</feature>
<accession>A0AA40E8C9</accession>